<evidence type="ECO:0000256" key="1">
    <source>
        <dbReference type="SAM" id="Phobius"/>
    </source>
</evidence>
<accession>C5T0P2</accession>
<evidence type="ECO:0000313" key="3">
    <source>
        <dbReference type="EMBL" id="EER61947.1"/>
    </source>
</evidence>
<sequence>MRHYPNFDWLRLFFAVQVVAMHSGAWERVLINPVPAFIAVSGFVVLGSIERRSLTSFFLSRALRVLPLLFVSFLVIGAIFGASEMRQTFLFWLWPMGPAPLNAVVWTLIYEEVLYVCMAILFVFGFYRRPLLIAVAFIGSLYFARNPPPFLYPVTYVLISSFLLGSVAYLYRHWIVRLPSMVAIGWFVLGMAGVATLKYSMGSWVDDFFVHLIAIAGALCFAIAGPQLPRLALDLSYSLYLFHLLSRALLMHFIPLGVPLFMAMLATTIPVCVVAWYGIERPFLSLRDRLFFRRLPARYPS</sequence>
<feature type="transmembrane region" description="Helical" evidence="1">
    <location>
        <begin position="260"/>
        <end position="279"/>
    </location>
</feature>
<feature type="transmembrane region" description="Helical" evidence="1">
    <location>
        <begin position="208"/>
        <end position="225"/>
    </location>
</feature>
<proteinExistence type="predicted"/>
<keyword evidence="1" id="KW-0812">Transmembrane</keyword>
<organism evidence="3 4">
    <name type="scientific">Acidovorax delafieldii 2AN</name>
    <dbReference type="NCBI Taxonomy" id="573060"/>
    <lineage>
        <taxon>Bacteria</taxon>
        <taxon>Pseudomonadati</taxon>
        <taxon>Pseudomonadota</taxon>
        <taxon>Betaproteobacteria</taxon>
        <taxon>Burkholderiales</taxon>
        <taxon>Comamonadaceae</taxon>
        <taxon>Acidovorax</taxon>
    </lineage>
</organism>
<keyword evidence="3" id="KW-0808">Transferase</keyword>
<dbReference type="Pfam" id="PF01757">
    <property type="entry name" value="Acyl_transf_3"/>
    <property type="match status" value="1"/>
</dbReference>
<dbReference type="GO" id="GO:0016747">
    <property type="term" value="F:acyltransferase activity, transferring groups other than amino-acyl groups"/>
    <property type="evidence" value="ECO:0007669"/>
    <property type="project" value="InterPro"/>
</dbReference>
<feature type="domain" description="Acyltransferase 3" evidence="2">
    <location>
        <begin position="6"/>
        <end position="276"/>
    </location>
</feature>
<reference evidence="3 4" key="1">
    <citation type="submission" date="2009-05" db="EMBL/GenBank/DDBJ databases">
        <title>The draft genome of Acidovorax delafieldii 2AN.</title>
        <authorList>
            <consortium name="US DOE Joint Genome Institute (JGI-PGF)"/>
            <person name="Lucas S."/>
            <person name="Copeland A."/>
            <person name="Lapidus A."/>
            <person name="Glavina del Rio T."/>
            <person name="Tice H."/>
            <person name="Bruce D."/>
            <person name="Goodwin L."/>
            <person name="Pitluck S."/>
            <person name="Larimer F."/>
            <person name="Land M.L."/>
            <person name="Hauser L."/>
            <person name="Shelobolina E.S."/>
            <person name="Picardal F."/>
            <person name="Roden E."/>
            <person name="Emerson D."/>
        </authorList>
    </citation>
    <scope>NUCLEOTIDE SEQUENCE [LARGE SCALE GENOMIC DNA]</scope>
    <source>
        <strain evidence="3 4">2AN</strain>
    </source>
</reference>
<dbReference type="InterPro" id="IPR002656">
    <property type="entry name" value="Acyl_transf_3_dom"/>
</dbReference>
<dbReference type="Proteomes" id="UP000003856">
    <property type="component" value="Unassembled WGS sequence"/>
</dbReference>
<feature type="transmembrane region" description="Helical" evidence="1">
    <location>
        <begin position="183"/>
        <end position="202"/>
    </location>
</feature>
<dbReference type="RefSeq" id="WP_005793124.1">
    <property type="nucleotide sequence ID" value="NZ_ACQT01000006.1"/>
</dbReference>
<evidence type="ECO:0000313" key="4">
    <source>
        <dbReference type="Proteomes" id="UP000003856"/>
    </source>
</evidence>
<feature type="transmembrane region" description="Helical" evidence="1">
    <location>
        <begin position="30"/>
        <end position="49"/>
    </location>
</feature>
<protein>
    <submittedName>
        <fullName evidence="3">Acyltransferase 3</fullName>
    </submittedName>
</protein>
<comment type="caution">
    <text evidence="3">The sequence shown here is derived from an EMBL/GenBank/DDBJ whole genome shotgun (WGS) entry which is preliminary data.</text>
</comment>
<dbReference type="EMBL" id="ACQT01000006">
    <property type="protein sequence ID" value="EER61947.1"/>
    <property type="molecule type" value="Genomic_DNA"/>
</dbReference>
<keyword evidence="4" id="KW-1185">Reference proteome</keyword>
<feature type="transmembrane region" description="Helical" evidence="1">
    <location>
        <begin position="61"/>
        <end position="83"/>
    </location>
</feature>
<dbReference type="PATRIC" id="fig|573060.9.peg.4728"/>
<keyword evidence="3" id="KW-0012">Acyltransferase</keyword>
<evidence type="ECO:0000259" key="2">
    <source>
        <dbReference type="Pfam" id="PF01757"/>
    </source>
</evidence>
<dbReference type="OrthoDB" id="9814807at2"/>
<dbReference type="AlphaFoldDB" id="C5T0P2"/>
<keyword evidence="1" id="KW-0472">Membrane</keyword>
<feature type="transmembrane region" description="Helical" evidence="1">
    <location>
        <begin position="150"/>
        <end position="171"/>
    </location>
</feature>
<gene>
    <name evidence="3" type="ORF">AcdelDRAFT_0472</name>
</gene>
<name>C5T0P2_ACIDE</name>
<keyword evidence="1" id="KW-1133">Transmembrane helix</keyword>